<dbReference type="PANTHER" id="PTHR43379:SF1">
    <property type="entry name" value="CYSTATHIONINE GAMMA-SYNTHASE 1, CHLOROPLASTIC-RELATED"/>
    <property type="match status" value="1"/>
</dbReference>
<dbReference type="InterPro" id="IPR000277">
    <property type="entry name" value="Cys/Met-Metab_PyrdxlP-dep_enz"/>
</dbReference>
<evidence type="ECO:0000256" key="1">
    <source>
        <dbReference type="ARBA" id="ARBA00001933"/>
    </source>
</evidence>
<dbReference type="Gene3D" id="3.90.1150.10">
    <property type="entry name" value="Aspartate Aminotransferase, domain 1"/>
    <property type="match status" value="1"/>
</dbReference>
<dbReference type="InterPro" id="IPR015424">
    <property type="entry name" value="PyrdxlP-dep_Trfase"/>
</dbReference>
<comment type="cofactor">
    <cofactor evidence="1 4">
        <name>pyridoxal 5'-phosphate</name>
        <dbReference type="ChEBI" id="CHEBI:597326"/>
    </cofactor>
</comment>
<dbReference type="Gene3D" id="3.40.640.10">
    <property type="entry name" value="Type I PLP-dependent aspartate aminotransferase-like (Major domain)"/>
    <property type="match status" value="1"/>
</dbReference>
<dbReference type="GO" id="GO:0016829">
    <property type="term" value="F:lyase activity"/>
    <property type="evidence" value="ECO:0007669"/>
    <property type="project" value="UniProtKB-KW"/>
</dbReference>
<dbReference type="PIRSF" id="PIRSF001434">
    <property type="entry name" value="CGS"/>
    <property type="match status" value="1"/>
</dbReference>
<keyword evidence="6" id="KW-1185">Reference proteome</keyword>
<organism evidence="5 6">
    <name type="scientific">Candidatus Sulfobium mesophilum</name>
    <dbReference type="NCBI Taxonomy" id="2016548"/>
    <lineage>
        <taxon>Bacteria</taxon>
        <taxon>Pseudomonadati</taxon>
        <taxon>Nitrospirota</taxon>
        <taxon>Nitrospiria</taxon>
        <taxon>Nitrospirales</taxon>
        <taxon>Nitrospiraceae</taxon>
        <taxon>Candidatus Sulfobium</taxon>
    </lineage>
</organism>
<dbReference type="GO" id="GO:0009086">
    <property type="term" value="P:methionine biosynthetic process"/>
    <property type="evidence" value="ECO:0007669"/>
    <property type="project" value="InterPro"/>
</dbReference>
<evidence type="ECO:0000313" key="5">
    <source>
        <dbReference type="EMBL" id="SPQ01817.1"/>
    </source>
</evidence>
<dbReference type="InterPro" id="IPR054542">
    <property type="entry name" value="Cys_met_metab_PP"/>
</dbReference>
<reference evidence="6" key="1">
    <citation type="submission" date="2018-03" db="EMBL/GenBank/DDBJ databases">
        <authorList>
            <person name="Zecchin S."/>
        </authorList>
    </citation>
    <scope>NUCLEOTIDE SEQUENCE [LARGE SCALE GENOMIC DNA]</scope>
</reference>
<dbReference type="InterPro" id="IPR015421">
    <property type="entry name" value="PyrdxlP-dep_Trfase_major"/>
</dbReference>
<dbReference type="InterPro" id="IPR044639">
    <property type="entry name" value="CGS1/2"/>
</dbReference>
<dbReference type="CDD" id="cd00614">
    <property type="entry name" value="CGS_like"/>
    <property type="match status" value="1"/>
</dbReference>
<dbReference type="SUPFAM" id="SSF53383">
    <property type="entry name" value="PLP-dependent transferases"/>
    <property type="match status" value="1"/>
</dbReference>
<accession>A0A2U3QK95</accession>
<dbReference type="GO" id="GO:0030170">
    <property type="term" value="F:pyridoxal phosphate binding"/>
    <property type="evidence" value="ECO:0007669"/>
    <property type="project" value="InterPro"/>
</dbReference>
<dbReference type="InterPro" id="IPR015422">
    <property type="entry name" value="PyrdxlP-dep_Trfase_small"/>
</dbReference>
<gene>
    <name evidence="5" type="primary">metC</name>
    <name evidence="5" type="ORF">NBG4_720010</name>
</gene>
<sequence length="402" mass="44693">MSKNPSDPRKWHPATIAIHGLGRLPKAYHAVSTPIVQTSNYYFDTADEVEDFMRAKGQGVVTREHEYARYGNPTQQETERKLAAIEGAERAVLYSSGMAAVLLTIMTFMKPQGHIIFTGDCYRQTRDFATNFLGKFGVEHSIVDPTAEAIEKAIKPNTNIIFTESPTNPYLRVLDIPAIVRVAKKRNIMTIIDATMATPYNIRPIELGVDIVLHSATKYFGGHNDLMAGVAAGSAALMTDLYKMQRMIGATPGPLTCFLLERGLKTFGMRMEQHNRAGLAVAEMLESHPKIEKVWYPALKSHPDHTIGMEQMKGFGSVISFQVKGGNAETRKFIDALELFLITPSLGGSESLVTQMWAMSFFDYPEEYRKNIGMVDNLVRLALGLEDIDDLIADLKQALDTI</sequence>
<evidence type="ECO:0000256" key="3">
    <source>
        <dbReference type="PIRSR" id="PIRSR001434-2"/>
    </source>
</evidence>
<dbReference type="Proteomes" id="UP000245125">
    <property type="component" value="Unassembled WGS sequence"/>
</dbReference>
<name>A0A2U3QK95_9BACT</name>
<comment type="similarity">
    <text evidence="4">Belongs to the trans-sulfuration enzymes family.</text>
</comment>
<evidence type="ECO:0000313" key="6">
    <source>
        <dbReference type="Proteomes" id="UP000245125"/>
    </source>
</evidence>
<dbReference type="FunFam" id="3.90.1150.10:FF:000033">
    <property type="entry name" value="Cystathionine gamma-synthase"/>
    <property type="match status" value="1"/>
</dbReference>
<dbReference type="EC" id="4.4.1.8" evidence="5"/>
<dbReference type="EMBL" id="OUUY01000122">
    <property type="protein sequence ID" value="SPQ01817.1"/>
    <property type="molecule type" value="Genomic_DNA"/>
</dbReference>
<keyword evidence="5" id="KW-0456">Lyase</keyword>
<dbReference type="GO" id="GO:0019346">
    <property type="term" value="P:transsulfuration"/>
    <property type="evidence" value="ECO:0007669"/>
    <property type="project" value="InterPro"/>
</dbReference>
<dbReference type="FunFam" id="3.40.640.10:FF:000046">
    <property type="entry name" value="Cystathionine gamma-lyase"/>
    <property type="match status" value="1"/>
</dbReference>
<dbReference type="Pfam" id="PF01053">
    <property type="entry name" value="Cys_Met_Meta_PP"/>
    <property type="match status" value="1"/>
</dbReference>
<feature type="modified residue" description="N6-(pyridoxal phosphate)lysine" evidence="3">
    <location>
        <position position="218"/>
    </location>
</feature>
<dbReference type="OrthoDB" id="9780685at2"/>
<keyword evidence="2 3" id="KW-0663">Pyridoxal phosphate</keyword>
<proteinExistence type="inferred from homology"/>
<dbReference type="GO" id="GO:0003962">
    <property type="term" value="F:cystathionine gamma-synthase activity"/>
    <property type="evidence" value="ECO:0007669"/>
    <property type="project" value="InterPro"/>
</dbReference>
<dbReference type="PROSITE" id="PS00868">
    <property type="entry name" value="CYS_MET_METAB_PP"/>
    <property type="match status" value="1"/>
</dbReference>
<dbReference type="PANTHER" id="PTHR43379">
    <property type="entry name" value="CYSTATHIONINE GAMMA-SYNTHASE"/>
    <property type="match status" value="1"/>
</dbReference>
<evidence type="ECO:0000256" key="2">
    <source>
        <dbReference type="ARBA" id="ARBA00022898"/>
    </source>
</evidence>
<dbReference type="AlphaFoldDB" id="A0A2U3QK95"/>
<protein>
    <submittedName>
        <fullName evidence="5">Cystathionine beta-lyase</fullName>
        <ecNumber evidence="5">4.4.1.8</ecNumber>
    </submittedName>
</protein>
<evidence type="ECO:0000256" key="4">
    <source>
        <dbReference type="RuleBase" id="RU362118"/>
    </source>
</evidence>